<dbReference type="SUPFAM" id="SSF49899">
    <property type="entry name" value="Concanavalin A-like lectins/glucanases"/>
    <property type="match status" value="1"/>
</dbReference>
<dbReference type="InterPro" id="IPR050546">
    <property type="entry name" value="Glycosyl_Hydrlase_16"/>
</dbReference>
<name>W2UN62_9FLAO</name>
<dbReference type="EMBL" id="AYXY01000019">
    <property type="protein sequence ID" value="ETN95443.1"/>
    <property type="molecule type" value="Genomic_DNA"/>
</dbReference>
<keyword evidence="4" id="KW-1185">Reference proteome</keyword>
<dbReference type="Gene3D" id="2.60.120.200">
    <property type="match status" value="1"/>
</dbReference>
<dbReference type="PROSITE" id="PS51762">
    <property type="entry name" value="GH16_2"/>
    <property type="match status" value="1"/>
</dbReference>
<dbReference type="PANTHER" id="PTHR10963">
    <property type="entry name" value="GLYCOSYL HYDROLASE-RELATED"/>
    <property type="match status" value="1"/>
</dbReference>
<dbReference type="PATRIC" id="fig|1286632.3.peg.1158"/>
<reference evidence="4" key="1">
    <citation type="submission" date="2013-11" db="EMBL/GenBank/DDBJ databases">
        <title>Draft genome sequence from a member of Zhouia, isolated tidal flat.</title>
        <authorList>
            <person name="Jin H."/>
            <person name="Jeon C.O."/>
        </authorList>
    </citation>
    <scope>NUCLEOTIDE SEQUENCE [LARGE SCALE GENOMIC DNA]</scope>
    <source>
        <strain evidence="4">AD3</strain>
    </source>
</reference>
<dbReference type="AlphaFoldDB" id="W2UN62"/>
<dbReference type="GO" id="GO:0004553">
    <property type="term" value="F:hydrolase activity, hydrolyzing O-glycosyl compounds"/>
    <property type="evidence" value="ECO:0007669"/>
    <property type="project" value="InterPro"/>
</dbReference>
<reference evidence="3 4" key="2">
    <citation type="journal article" date="2016" name="Genome Announc.">
        <title>Draft Genome Sequence of Zhouia amylolytica AD3, Isolated from Tidal Flat Sediment.</title>
        <authorList>
            <person name="Jia B."/>
            <person name="Jin H.M."/>
            <person name="Lee H.J."/>
            <person name="Jeon C.O."/>
        </authorList>
    </citation>
    <scope>NUCLEOTIDE SEQUENCE [LARGE SCALE GENOMIC DNA]</scope>
    <source>
        <strain evidence="3 4">AD3</strain>
    </source>
</reference>
<evidence type="ECO:0000256" key="1">
    <source>
        <dbReference type="ARBA" id="ARBA00006865"/>
    </source>
</evidence>
<dbReference type="eggNOG" id="COG2273">
    <property type="taxonomic scope" value="Bacteria"/>
</dbReference>
<gene>
    <name evidence="3" type="ORF">P278_11650</name>
</gene>
<dbReference type="GO" id="GO:0005975">
    <property type="term" value="P:carbohydrate metabolic process"/>
    <property type="evidence" value="ECO:0007669"/>
    <property type="project" value="InterPro"/>
</dbReference>
<dbReference type="RefSeq" id="WP_038263653.1">
    <property type="nucleotide sequence ID" value="NZ_AYXY01000019.1"/>
</dbReference>
<accession>W2UN62</accession>
<organism evidence="3 4">
    <name type="scientific">Zhouia amylolytica AD3</name>
    <dbReference type="NCBI Taxonomy" id="1286632"/>
    <lineage>
        <taxon>Bacteria</taxon>
        <taxon>Pseudomonadati</taxon>
        <taxon>Bacteroidota</taxon>
        <taxon>Flavobacteriia</taxon>
        <taxon>Flavobacteriales</taxon>
        <taxon>Flavobacteriaceae</taxon>
        <taxon>Zhouia</taxon>
    </lineage>
</organism>
<comment type="similarity">
    <text evidence="1">Belongs to the glycosyl hydrolase 16 family.</text>
</comment>
<dbReference type="Proteomes" id="UP000018850">
    <property type="component" value="Unassembled WGS sequence"/>
</dbReference>
<proteinExistence type="inferred from homology"/>
<dbReference type="STRING" id="376730.SAMN04487906_2541"/>
<protein>
    <submittedName>
        <fullName evidence="3">Putative endo-beta-galactosidase</fullName>
    </submittedName>
</protein>
<evidence type="ECO:0000259" key="2">
    <source>
        <dbReference type="PROSITE" id="PS51762"/>
    </source>
</evidence>
<evidence type="ECO:0000313" key="4">
    <source>
        <dbReference type="Proteomes" id="UP000018850"/>
    </source>
</evidence>
<dbReference type="Pfam" id="PF00722">
    <property type="entry name" value="Glyco_hydro_16"/>
    <property type="match status" value="1"/>
</dbReference>
<feature type="domain" description="GH16" evidence="2">
    <location>
        <begin position="25"/>
        <end position="262"/>
    </location>
</feature>
<comment type="caution">
    <text evidence="3">The sequence shown here is derived from an EMBL/GenBank/DDBJ whole genome shotgun (WGS) entry which is preliminary data.</text>
</comment>
<dbReference type="InterPro" id="IPR000757">
    <property type="entry name" value="Beta-glucanase-like"/>
</dbReference>
<sequence>MFKYISVLILLLVGCKSSKMETLSTKEWNIIWEDNFDKDKVLDHSKWTKIKRNKADWGNYMTDYEGCFEIKNGNLHLKGIQKPDHINDTVPYLTGGVETKGKFSFQYGKIEIKAKLDSGKGVWPAIWMLADQPKYGKYPRNGEIDIMEHLNYENKIYQTVHSYYTLVLKEKENPPYYSTTEVNTENFNVYGLEWYPDKLVFTLNGKKTFEYPRLDNVDKTQWPFDQPFYLMIDMQIEGSWVGEADPKDLPVEMIIDWVKVYQ</sequence>
<evidence type="ECO:0000313" key="3">
    <source>
        <dbReference type="EMBL" id="ETN95443.1"/>
    </source>
</evidence>
<dbReference type="PANTHER" id="PTHR10963:SF55">
    <property type="entry name" value="GLYCOSIDE HYDROLASE FAMILY 16 PROTEIN"/>
    <property type="match status" value="1"/>
</dbReference>
<dbReference type="PROSITE" id="PS51257">
    <property type="entry name" value="PROKAR_LIPOPROTEIN"/>
    <property type="match status" value="1"/>
</dbReference>
<dbReference type="InterPro" id="IPR013320">
    <property type="entry name" value="ConA-like_dom_sf"/>
</dbReference>
<dbReference type="CDD" id="cd08023">
    <property type="entry name" value="GH16_laminarinase_like"/>
    <property type="match status" value="1"/>
</dbReference>